<dbReference type="InterPro" id="IPR025166">
    <property type="entry name" value="Integrase_DNA_bind_dom"/>
</dbReference>
<dbReference type="InterPro" id="IPR053876">
    <property type="entry name" value="Phage_int_M"/>
</dbReference>
<keyword evidence="7" id="KW-1185">Reference proteome</keyword>
<dbReference type="InterPro" id="IPR013762">
    <property type="entry name" value="Integrase-like_cat_sf"/>
</dbReference>
<dbReference type="InterPro" id="IPR010998">
    <property type="entry name" value="Integrase_recombinase_N"/>
</dbReference>
<dbReference type="Gene3D" id="3.30.160.390">
    <property type="entry name" value="Integrase, DNA-binding domain"/>
    <property type="match status" value="1"/>
</dbReference>
<comment type="caution">
    <text evidence="6">The sequence shown here is derived from an EMBL/GenBank/DDBJ whole genome shotgun (WGS) entry which is preliminary data.</text>
</comment>
<keyword evidence="3" id="KW-0238">DNA-binding</keyword>
<evidence type="ECO:0000256" key="3">
    <source>
        <dbReference type="ARBA" id="ARBA00023125"/>
    </source>
</evidence>
<name>A0ABQ1J9C4_9SPHN</name>
<dbReference type="Proteomes" id="UP000614261">
    <property type="component" value="Unassembled WGS sequence"/>
</dbReference>
<evidence type="ECO:0000313" key="6">
    <source>
        <dbReference type="EMBL" id="GGB61667.1"/>
    </source>
</evidence>
<comment type="similarity">
    <text evidence="1">Belongs to the 'phage' integrase family.</text>
</comment>
<keyword evidence="4" id="KW-0233">DNA recombination</keyword>
<dbReference type="EMBL" id="BMGD01000002">
    <property type="protein sequence ID" value="GGB61667.1"/>
    <property type="molecule type" value="Genomic_DNA"/>
</dbReference>
<dbReference type="InterPro" id="IPR050808">
    <property type="entry name" value="Phage_Integrase"/>
</dbReference>
<dbReference type="PANTHER" id="PTHR30629">
    <property type="entry name" value="PROPHAGE INTEGRASE"/>
    <property type="match status" value="1"/>
</dbReference>
<evidence type="ECO:0000256" key="2">
    <source>
        <dbReference type="ARBA" id="ARBA00022908"/>
    </source>
</evidence>
<dbReference type="Pfam" id="PF00589">
    <property type="entry name" value="Phage_integrase"/>
    <property type="match status" value="1"/>
</dbReference>
<accession>A0ABQ1J9C4</accession>
<dbReference type="Pfam" id="PF13356">
    <property type="entry name" value="Arm-DNA-bind_3"/>
    <property type="match status" value="1"/>
</dbReference>
<dbReference type="Gene3D" id="1.10.443.10">
    <property type="entry name" value="Intergrase catalytic core"/>
    <property type="match status" value="1"/>
</dbReference>
<feature type="domain" description="Tyr recombinase" evidence="5">
    <location>
        <begin position="232"/>
        <end position="415"/>
    </location>
</feature>
<dbReference type="InterPro" id="IPR011010">
    <property type="entry name" value="DNA_brk_join_enz"/>
</dbReference>
<proteinExistence type="inferred from homology"/>
<dbReference type="InterPro" id="IPR038488">
    <property type="entry name" value="Integrase_DNA-bd_sf"/>
</dbReference>
<dbReference type="PROSITE" id="PS51898">
    <property type="entry name" value="TYR_RECOMBINASE"/>
    <property type="match status" value="1"/>
</dbReference>
<organism evidence="6 7">
    <name type="scientific">Blastomonas aquatica</name>
    <dbReference type="NCBI Taxonomy" id="1510276"/>
    <lineage>
        <taxon>Bacteria</taxon>
        <taxon>Pseudomonadati</taxon>
        <taxon>Pseudomonadota</taxon>
        <taxon>Alphaproteobacteria</taxon>
        <taxon>Sphingomonadales</taxon>
        <taxon>Sphingomonadaceae</taxon>
        <taxon>Blastomonas</taxon>
    </lineage>
</organism>
<keyword evidence="2" id="KW-0229">DNA integration</keyword>
<evidence type="ECO:0000259" key="5">
    <source>
        <dbReference type="PROSITE" id="PS51898"/>
    </source>
</evidence>
<dbReference type="CDD" id="cd00801">
    <property type="entry name" value="INT_P4_C"/>
    <property type="match status" value="1"/>
</dbReference>
<dbReference type="PANTHER" id="PTHR30629:SF2">
    <property type="entry name" value="PROPHAGE INTEGRASE INTS-RELATED"/>
    <property type="match status" value="1"/>
</dbReference>
<dbReference type="Pfam" id="PF22022">
    <property type="entry name" value="Phage_int_M"/>
    <property type="match status" value="1"/>
</dbReference>
<protein>
    <submittedName>
        <fullName evidence="6">Integrase</fullName>
    </submittedName>
</protein>
<gene>
    <name evidence="6" type="ORF">GCM10010833_15830</name>
</gene>
<evidence type="ECO:0000256" key="1">
    <source>
        <dbReference type="ARBA" id="ARBA00008857"/>
    </source>
</evidence>
<dbReference type="InterPro" id="IPR002104">
    <property type="entry name" value="Integrase_catalytic"/>
</dbReference>
<evidence type="ECO:0000256" key="4">
    <source>
        <dbReference type="ARBA" id="ARBA00023172"/>
    </source>
</evidence>
<sequence length="436" mass="49274">MFQIVPPDFVNLGAQLGALRQEKAWCPQMSLKAAEIRGFQPIDTVYRKSDDKGLYLEIRPNGSKHWFVKYRIHGSEKRLSLGSWPEVSLADARERRDDVRKRIRAGDDPLHSRKMEKIRARLSADNSFQSVAEDLIAVRFVASQKAEATIEKARWFLSHLTPTIGPRPIDAVEPAELLAVLKKIEKAGKRETAVRTRAFASRVFRHGVAMALCKHDPAAMLGGALATPIVTHHAALLEPHQLGQVLRAIDEYAGGMVVKFAMQLLPHVFLRPGELRYGKWPEVDFDESVWRVPAERTKLRRPHSVPLSRQSLKLLKALREHTGWREYMFPAQSSLQKPMCENAMNAAYRRMGFGKDIVTSHGFRATASTLLNESGEWHPDAIERALAHGHSNAVRGAYARGQHWDERVAMAQWWSDYLDQISVGAEVVPIIKRASR</sequence>
<dbReference type="SUPFAM" id="SSF56349">
    <property type="entry name" value="DNA breaking-rejoining enzymes"/>
    <property type="match status" value="1"/>
</dbReference>
<reference evidence="7" key="1">
    <citation type="journal article" date="2019" name="Int. J. Syst. Evol. Microbiol.">
        <title>The Global Catalogue of Microorganisms (GCM) 10K type strain sequencing project: providing services to taxonomists for standard genome sequencing and annotation.</title>
        <authorList>
            <consortium name="The Broad Institute Genomics Platform"/>
            <consortium name="The Broad Institute Genome Sequencing Center for Infectious Disease"/>
            <person name="Wu L."/>
            <person name="Ma J."/>
        </authorList>
    </citation>
    <scope>NUCLEOTIDE SEQUENCE [LARGE SCALE GENOMIC DNA]</scope>
    <source>
        <strain evidence="7">CGMCC 1.12851</strain>
    </source>
</reference>
<evidence type="ECO:0000313" key="7">
    <source>
        <dbReference type="Proteomes" id="UP000614261"/>
    </source>
</evidence>
<dbReference type="Gene3D" id="1.10.150.130">
    <property type="match status" value="1"/>
</dbReference>